<evidence type="ECO:0000256" key="4">
    <source>
        <dbReference type="ARBA" id="ARBA00022801"/>
    </source>
</evidence>
<keyword evidence="2" id="KW-0929">Antimicrobial</keyword>
<dbReference type="InterPro" id="IPR051056">
    <property type="entry name" value="Glycosyl_Hydrolase_73"/>
</dbReference>
<organism evidence="7 8">
    <name type="scientific">Vagococcus allomyrinae</name>
    <dbReference type="NCBI Taxonomy" id="2794353"/>
    <lineage>
        <taxon>Bacteria</taxon>
        <taxon>Bacillati</taxon>
        <taxon>Bacillota</taxon>
        <taxon>Bacilli</taxon>
        <taxon>Lactobacillales</taxon>
        <taxon>Enterococcaceae</taxon>
        <taxon>Vagococcus</taxon>
    </lineage>
</organism>
<keyword evidence="4" id="KW-0378">Hydrolase</keyword>
<dbReference type="InterPro" id="IPR036779">
    <property type="entry name" value="LysM_dom_sf"/>
</dbReference>
<dbReference type="SUPFAM" id="SSF54106">
    <property type="entry name" value="LysM domain"/>
    <property type="match status" value="1"/>
</dbReference>
<dbReference type="CDD" id="cd00118">
    <property type="entry name" value="LysM"/>
    <property type="match status" value="1"/>
</dbReference>
<evidence type="ECO:0000313" key="7">
    <source>
        <dbReference type="EMBL" id="MBP1043907.1"/>
    </source>
</evidence>
<dbReference type="InterPro" id="IPR002901">
    <property type="entry name" value="MGlyc_endo_b_GlcNAc-like_dom"/>
</dbReference>
<dbReference type="SMART" id="SM00257">
    <property type="entry name" value="LysM"/>
    <property type="match status" value="1"/>
</dbReference>
<dbReference type="RefSeq" id="WP_209531846.1">
    <property type="nucleotide sequence ID" value="NZ_JAEEGA010000020.1"/>
</dbReference>
<protein>
    <recommendedName>
        <fullName evidence="5">Peptidoglycan hydrolase</fullName>
    </recommendedName>
</protein>
<dbReference type="GO" id="GO:0004040">
    <property type="term" value="F:amidase activity"/>
    <property type="evidence" value="ECO:0007669"/>
    <property type="project" value="InterPro"/>
</dbReference>
<accession>A0A940PFZ4</accession>
<gene>
    <name evidence="7" type="ORF">I6N95_23030</name>
</gene>
<evidence type="ECO:0000256" key="3">
    <source>
        <dbReference type="ARBA" id="ARBA00022638"/>
    </source>
</evidence>
<dbReference type="AlphaFoldDB" id="A0A940PFZ4"/>
<dbReference type="Pfam" id="PF01476">
    <property type="entry name" value="LysM"/>
    <property type="match status" value="1"/>
</dbReference>
<name>A0A940PFZ4_9ENTE</name>
<evidence type="ECO:0000313" key="8">
    <source>
        <dbReference type="Proteomes" id="UP000674938"/>
    </source>
</evidence>
<dbReference type="InterPro" id="IPR018392">
    <property type="entry name" value="LysM"/>
</dbReference>
<keyword evidence="8" id="KW-1185">Reference proteome</keyword>
<comment type="caution">
    <text evidence="7">The sequence shown here is derived from an EMBL/GenBank/DDBJ whole genome shotgun (WGS) entry which is preliminary data.</text>
</comment>
<proteinExistence type="inferred from homology"/>
<dbReference type="PANTHER" id="PTHR33308:SF9">
    <property type="entry name" value="PEPTIDOGLYCAN HYDROLASE FLGJ"/>
    <property type="match status" value="1"/>
</dbReference>
<dbReference type="Proteomes" id="UP000674938">
    <property type="component" value="Unassembled WGS sequence"/>
</dbReference>
<feature type="domain" description="LysM" evidence="6">
    <location>
        <begin position="212"/>
        <end position="255"/>
    </location>
</feature>
<dbReference type="Pfam" id="PF01832">
    <property type="entry name" value="Glucosaminidase"/>
    <property type="match status" value="1"/>
</dbReference>
<dbReference type="SMART" id="SM00047">
    <property type="entry name" value="LYZ2"/>
    <property type="match status" value="1"/>
</dbReference>
<reference evidence="7" key="1">
    <citation type="submission" date="2020-12" db="EMBL/GenBank/DDBJ databases">
        <title>Vagococcus allomyrinae sp. nov. and Enterococcus lavae sp. nov., isolated from the larvae of Allomyrina dichotoma.</title>
        <authorList>
            <person name="Lee S.D."/>
        </authorList>
    </citation>
    <scope>NUCLEOTIDE SEQUENCE</scope>
    <source>
        <strain evidence="7">BWB3-3</strain>
    </source>
</reference>
<comment type="similarity">
    <text evidence="1">Belongs to the glycosyl hydrolase 73 family.</text>
</comment>
<evidence type="ECO:0000256" key="1">
    <source>
        <dbReference type="ARBA" id="ARBA00010266"/>
    </source>
</evidence>
<evidence type="ECO:0000256" key="5">
    <source>
        <dbReference type="ARBA" id="ARBA00032108"/>
    </source>
</evidence>
<dbReference type="Gene3D" id="1.10.530.10">
    <property type="match status" value="1"/>
</dbReference>
<dbReference type="GO" id="GO:0031640">
    <property type="term" value="P:killing of cells of another organism"/>
    <property type="evidence" value="ECO:0007669"/>
    <property type="project" value="UniProtKB-KW"/>
</dbReference>
<keyword evidence="3" id="KW-0081">Bacteriolytic enzyme</keyword>
<dbReference type="EMBL" id="JAEEGA010000020">
    <property type="protein sequence ID" value="MBP1043907.1"/>
    <property type="molecule type" value="Genomic_DNA"/>
</dbReference>
<sequence length="256" mass="28766">MGIKKTVNFCVMSLLALILWLAVPVGSFEAEETKGDDALGLIKEIGDKASEVAKKNDLYASVMIAQAILASDFGRGELCQPSVNNLFSIKGRFQDEFVKWSDNRIDDSAEVFTEYRKYPSYEESLNDYVALLKNGIATAPDFYAGAWRSKTINYRSSTAFLTSRYAEDLQYALNLNVIIELYNLTDFDAAEKVFKAESVKKNAMFEKLIRHDRYIVKANETITDIARDHNISVAHLMETNQLSQSGIIVGQELIVD</sequence>
<dbReference type="GO" id="GO:0042742">
    <property type="term" value="P:defense response to bacterium"/>
    <property type="evidence" value="ECO:0007669"/>
    <property type="project" value="UniProtKB-KW"/>
</dbReference>
<dbReference type="Gene3D" id="4.10.80.30">
    <property type="entry name" value="DNA polymerase, domain 6"/>
    <property type="match status" value="1"/>
</dbReference>
<evidence type="ECO:0000259" key="6">
    <source>
        <dbReference type="PROSITE" id="PS51782"/>
    </source>
</evidence>
<dbReference type="PROSITE" id="PS51782">
    <property type="entry name" value="LYSM"/>
    <property type="match status" value="1"/>
</dbReference>
<dbReference type="PANTHER" id="PTHR33308">
    <property type="entry name" value="PEPTIDOGLYCAN HYDROLASE FLGJ"/>
    <property type="match status" value="1"/>
</dbReference>
<dbReference type="Gene3D" id="3.10.350.10">
    <property type="entry name" value="LysM domain"/>
    <property type="match status" value="1"/>
</dbReference>
<evidence type="ECO:0000256" key="2">
    <source>
        <dbReference type="ARBA" id="ARBA00022529"/>
    </source>
</evidence>